<dbReference type="EMBL" id="VTWU01000007">
    <property type="protein sequence ID" value="KAA9327099.1"/>
    <property type="molecule type" value="Genomic_DNA"/>
</dbReference>
<dbReference type="InterPro" id="IPR003848">
    <property type="entry name" value="DUF218"/>
</dbReference>
<sequence length="191" mass="21456">MSTRTNKLLLGSGFLLLLAWVVAHSVWIARDGLRDTAQPADCILVLGNKVNEDGTPSARLQARLDKALALYRARLAPRIVVSGALGTEGHYEGWSMRQYLLRQGVRRADILVDNAGNTTLATAANFGRIAAQRHFRSVIVVSQFYHLTRAKLLLQQAGNWRIFTAHASYFELRDIYSLLREFPAYYVAKLR</sequence>
<protein>
    <submittedName>
        <fullName evidence="2">YdcF family protein</fullName>
    </submittedName>
</protein>
<dbReference type="PANTHER" id="PTHR30336">
    <property type="entry name" value="INNER MEMBRANE PROTEIN, PROBABLE PERMEASE"/>
    <property type="match status" value="1"/>
</dbReference>
<dbReference type="PANTHER" id="PTHR30336:SF20">
    <property type="entry name" value="DUF218 DOMAIN-CONTAINING PROTEIN"/>
    <property type="match status" value="1"/>
</dbReference>
<dbReference type="CDD" id="cd06259">
    <property type="entry name" value="YdcF-like"/>
    <property type="match status" value="1"/>
</dbReference>
<dbReference type="RefSeq" id="WP_151080289.1">
    <property type="nucleotide sequence ID" value="NZ_CP047647.1"/>
</dbReference>
<evidence type="ECO:0000313" key="2">
    <source>
        <dbReference type="EMBL" id="KAA9327099.1"/>
    </source>
</evidence>
<dbReference type="Proteomes" id="UP000326380">
    <property type="component" value="Unassembled WGS sequence"/>
</dbReference>
<proteinExistence type="predicted"/>
<reference evidence="2 3" key="1">
    <citation type="submission" date="2019-09" db="EMBL/GenBank/DDBJ databases">
        <title>Genome sequence of Hymenobacter sp. M3.</title>
        <authorList>
            <person name="Srinivasan S."/>
        </authorList>
    </citation>
    <scope>NUCLEOTIDE SEQUENCE [LARGE SCALE GENOMIC DNA]</scope>
    <source>
        <strain evidence="2 3">M3</strain>
    </source>
</reference>
<dbReference type="Pfam" id="PF02698">
    <property type="entry name" value="DUF218"/>
    <property type="match status" value="1"/>
</dbReference>
<organism evidence="2 3">
    <name type="scientific">Hymenobacter busanensis</name>
    <dbReference type="NCBI Taxonomy" id="2607656"/>
    <lineage>
        <taxon>Bacteria</taxon>
        <taxon>Pseudomonadati</taxon>
        <taxon>Bacteroidota</taxon>
        <taxon>Cytophagia</taxon>
        <taxon>Cytophagales</taxon>
        <taxon>Hymenobacteraceae</taxon>
        <taxon>Hymenobacter</taxon>
    </lineage>
</organism>
<feature type="domain" description="DUF218" evidence="1">
    <location>
        <begin position="41"/>
        <end position="171"/>
    </location>
</feature>
<dbReference type="Gene3D" id="3.40.50.620">
    <property type="entry name" value="HUPs"/>
    <property type="match status" value="1"/>
</dbReference>
<dbReference type="AlphaFoldDB" id="A0A7L4ZRN1"/>
<gene>
    <name evidence="2" type="ORF">F0P96_17830</name>
</gene>
<dbReference type="InterPro" id="IPR051599">
    <property type="entry name" value="Cell_Envelope_Assoc"/>
</dbReference>
<evidence type="ECO:0000259" key="1">
    <source>
        <dbReference type="Pfam" id="PF02698"/>
    </source>
</evidence>
<name>A0A7L4ZRN1_9BACT</name>
<evidence type="ECO:0000313" key="3">
    <source>
        <dbReference type="Proteomes" id="UP000326380"/>
    </source>
</evidence>
<dbReference type="InterPro" id="IPR014729">
    <property type="entry name" value="Rossmann-like_a/b/a_fold"/>
</dbReference>
<accession>A0A7L4ZRN1</accession>
<keyword evidence="3" id="KW-1185">Reference proteome</keyword>
<dbReference type="GO" id="GO:0005886">
    <property type="term" value="C:plasma membrane"/>
    <property type="evidence" value="ECO:0007669"/>
    <property type="project" value="TreeGrafter"/>
</dbReference>
<comment type="caution">
    <text evidence="2">The sequence shown here is derived from an EMBL/GenBank/DDBJ whole genome shotgun (WGS) entry which is preliminary data.</text>
</comment>